<organism evidence="11 12">
    <name type="scientific">Umezawaea endophytica</name>
    <dbReference type="NCBI Taxonomy" id="1654476"/>
    <lineage>
        <taxon>Bacteria</taxon>
        <taxon>Bacillati</taxon>
        <taxon>Actinomycetota</taxon>
        <taxon>Actinomycetes</taxon>
        <taxon>Pseudonocardiales</taxon>
        <taxon>Pseudonocardiaceae</taxon>
        <taxon>Umezawaea</taxon>
    </lineage>
</organism>
<dbReference type="Pfam" id="PF07282">
    <property type="entry name" value="Cas12f1-like_TNB"/>
    <property type="match status" value="1"/>
</dbReference>
<feature type="domain" description="Cas12f1-like TNB" evidence="9">
    <location>
        <begin position="303"/>
        <end position="370"/>
    </location>
</feature>
<dbReference type="GO" id="GO:0006310">
    <property type="term" value="P:DNA recombination"/>
    <property type="evidence" value="ECO:0007669"/>
    <property type="project" value="UniProtKB-KW"/>
</dbReference>
<dbReference type="Pfam" id="PF01385">
    <property type="entry name" value="OrfB_IS605"/>
    <property type="match status" value="1"/>
</dbReference>
<dbReference type="GO" id="GO:0003677">
    <property type="term" value="F:DNA binding"/>
    <property type="evidence" value="ECO:0007669"/>
    <property type="project" value="UniProtKB-KW"/>
</dbReference>
<proteinExistence type="inferred from homology"/>
<keyword evidence="12" id="KW-1185">Reference proteome</keyword>
<protein>
    <submittedName>
        <fullName evidence="11">Transposase</fullName>
    </submittedName>
</protein>
<evidence type="ECO:0000256" key="2">
    <source>
        <dbReference type="ARBA" id="ARBA00022578"/>
    </source>
</evidence>
<feature type="region of interest" description="Disordered" evidence="7">
    <location>
        <begin position="229"/>
        <end position="257"/>
    </location>
</feature>
<evidence type="ECO:0000256" key="5">
    <source>
        <dbReference type="ARBA" id="ARBA00023125"/>
    </source>
</evidence>
<name>A0A9X2VNS4_9PSEU</name>
<feature type="compositionally biased region" description="Basic and acidic residues" evidence="7">
    <location>
        <begin position="240"/>
        <end position="257"/>
    </location>
</feature>
<evidence type="ECO:0000259" key="10">
    <source>
        <dbReference type="Pfam" id="PF12323"/>
    </source>
</evidence>
<evidence type="ECO:0000313" key="12">
    <source>
        <dbReference type="Proteomes" id="UP001141259"/>
    </source>
</evidence>
<dbReference type="InterPro" id="IPR001959">
    <property type="entry name" value="Transposase"/>
</dbReference>
<keyword evidence="2" id="KW-0815">Transposition</keyword>
<dbReference type="InterPro" id="IPR021027">
    <property type="entry name" value="Transposase_put_HTH"/>
</dbReference>
<evidence type="ECO:0000256" key="3">
    <source>
        <dbReference type="ARBA" id="ARBA00022723"/>
    </source>
</evidence>
<gene>
    <name evidence="11" type="ORF">NZH93_23350</name>
</gene>
<feature type="domain" description="Transposase putative helix-turn-helix" evidence="10">
    <location>
        <begin position="3"/>
        <end position="44"/>
    </location>
</feature>
<keyword evidence="6" id="KW-0233">DNA recombination</keyword>
<dbReference type="EMBL" id="JANYMP010000011">
    <property type="protein sequence ID" value="MCS7479809.1"/>
    <property type="molecule type" value="Genomic_DNA"/>
</dbReference>
<accession>A0A9X2VNS4</accession>
<dbReference type="Pfam" id="PF12323">
    <property type="entry name" value="HTH_OrfB_IS605"/>
    <property type="match status" value="1"/>
</dbReference>
<keyword evidence="5" id="KW-0238">DNA-binding</keyword>
<feature type="domain" description="Probable transposase IS891/IS1136/IS1341" evidence="8">
    <location>
        <begin position="171"/>
        <end position="291"/>
    </location>
</feature>
<dbReference type="GO" id="GO:0046872">
    <property type="term" value="F:metal ion binding"/>
    <property type="evidence" value="ECO:0007669"/>
    <property type="project" value="UniProtKB-KW"/>
</dbReference>
<comment type="caution">
    <text evidence="11">The sequence shown here is derived from an EMBL/GenBank/DDBJ whole genome shotgun (WGS) entry which is preliminary data.</text>
</comment>
<evidence type="ECO:0000313" key="11">
    <source>
        <dbReference type="EMBL" id="MCS7479809.1"/>
    </source>
</evidence>
<evidence type="ECO:0000259" key="8">
    <source>
        <dbReference type="Pfam" id="PF01385"/>
    </source>
</evidence>
<sequence length="405" mass="45617">MFARYRYRIEPTTAQREALARQFGCCRVVFNDAIRVRESLRGEGRRLSDSEIQTRVIALAKKTSEREWLAEVSSDALIQSVRDCHRAYRNFFDGLAGRRKGGRAGKPRFKSRKDTRQSFRLTRNGFKLRENGRLFLAKVGDVRVRWSRALPSEPSSVTIIREPDGNFFASFVVERQAEPLPATDQEAGVDLGLTTFAAVAMTGGAGPRVVDVANPRFLKSKLRKLRRLEREKARRRRGSGNREKTRQRIARQHGEVARSRLDHHHKVALDLVRDNQAIYIEDLHVAGMLRNRRLARAIDDAAWAQFGRVLAEKAEYRGRVVHRIDRWHPSSRLCADCGRGSGAKPLEVRVWTCEGCGAVHQRDHVAARNILAAGRAERENACGHHVRPPSGQAVVDEAGTAPGSA</sequence>
<evidence type="ECO:0000256" key="1">
    <source>
        <dbReference type="ARBA" id="ARBA00008761"/>
    </source>
</evidence>
<evidence type="ECO:0000259" key="9">
    <source>
        <dbReference type="Pfam" id="PF07282"/>
    </source>
</evidence>
<dbReference type="AlphaFoldDB" id="A0A9X2VNS4"/>
<dbReference type="NCBIfam" id="NF040570">
    <property type="entry name" value="guided_TnpB"/>
    <property type="match status" value="1"/>
</dbReference>
<comment type="similarity">
    <text evidence="1">In the C-terminal section; belongs to the transposase 35 family.</text>
</comment>
<keyword evidence="3" id="KW-0479">Metal-binding</keyword>
<feature type="compositionally biased region" description="Basic residues" evidence="7">
    <location>
        <begin position="229"/>
        <end position="239"/>
    </location>
</feature>
<reference evidence="11" key="1">
    <citation type="submission" date="2022-08" db="EMBL/GenBank/DDBJ databases">
        <authorList>
            <person name="Tistechok S."/>
            <person name="Samborskyy M."/>
            <person name="Roman I."/>
        </authorList>
    </citation>
    <scope>NUCLEOTIDE SEQUENCE</scope>
    <source>
        <strain evidence="11">DSM 103496</strain>
    </source>
</reference>
<dbReference type="InterPro" id="IPR010095">
    <property type="entry name" value="Cas12f1-like_TNB"/>
</dbReference>
<keyword evidence="4" id="KW-0862">Zinc</keyword>
<feature type="region of interest" description="Disordered" evidence="7">
    <location>
        <begin position="384"/>
        <end position="405"/>
    </location>
</feature>
<evidence type="ECO:0000256" key="7">
    <source>
        <dbReference type="SAM" id="MobiDB-lite"/>
    </source>
</evidence>
<evidence type="ECO:0000256" key="4">
    <source>
        <dbReference type="ARBA" id="ARBA00022833"/>
    </source>
</evidence>
<dbReference type="Proteomes" id="UP001141259">
    <property type="component" value="Unassembled WGS sequence"/>
</dbReference>
<evidence type="ECO:0000256" key="6">
    <source>
        <dbReference type="ARBA" id="ARBA00023172"/>
    </source>
</evidence>
<dbReference type="RefSeq" id="WP_259625310.1">
    <property type="nucleotide sequence ID" value="NZ_JANYMP010000011.1"/>
</dbReference>
<dbReference type="GO" id="GO:0032196">
    <property type="term" value="P:transposition"/>
    <property type="evidence" value="ECO:0007669"/>
    <property type="project" value="UniProtKB-KW"/>
</dbReference>